<dbReference type="AlphaFoldDB" id="A0A0F0LFJ0"/>
<dbReference type="Proteomes" id="UP000033640">
    <property type="component" value="Unassembled WGS sequence"/>
</dbReference>
<gene>
    <name evidence="1" type="ORF">RS83_00506</name>
</gene>
<evidence type="ECO:0008006" key="3">
    <source>
        <dbReference type="Google" id="ProtNLM"/>
    </source>
</evidence>
<dbReference type="RefSeq" id="WP_045277949.1">
    <property type="nucleotide sequence ID" value="NZ_JYIW01000017.1"/>
</dbReference>
<protein>
    <recommendedName>
        <fullName evidence="3">SGNH hydrolase-type esterase domain-containing protein</fullName>
    </recommendedName>
</protein>
<dbReference type="InterPro" id="IPR036514">
    <property type="entry name" value="SGNH_hydro_sf"/>
</dbReference>
<reference evidence="1 2" key="1">
    <citation type="submission" date="2015-02" db="EMBL/GenBank/DDBJ databases">
        <title>Draft genome sequences of ten Microbacterium spp. with emphasis on heavy metal contaminated environments.</title>
        <authorList>
            <person name="Corretto E."/>
        </authorList>
    </citation>
    <scope>NUCLEOTIDE SEQUENCE [LARGE SCALE GENOMIC DNA]</scope>
    <source>
        <strain evidence="1 2">BEL4b</strain>
    </source>
</reference>
<name>A0A0F0LFJ0_9MICO</name>
<comment type="caution">
    <text evidence="1">The sequence shown here is derived from an EMBL/GenBank/DDBJ whole genome shotgun (WGS) entry which is preliminary data.</text>
</comment>
<dbReference type="Gene3D" id="3.40.50.1110">
    <property type="entry name" value="SGNH hydrolase"/>
    <property type="match status" value="1"/>
</dbReference>
<dbReference type="EMBL" id="JYIW01000017">
    <property type="protein sequence ID" value="KJL31055.1"/>
    <property type="molecule type" value="Genomic_DNA"/>
</dbReference>
<dbReference type="OrthoDB" id="9805821at2"/>
<proteinExistence type="predicted"/>
<sequence>MSGRRGGSALIVIGDSLTEHGTWPELLAEAAGWGIERVAHAGQTSTEIAVRLGAIGMTFSAAGAAQEGRVPLTPVGPSGDFRHHIDAGMADIAVSGTLAGRPGLLTHRVGGAALEGWEFASDSTAPAADAVLDFRAEAPVFSAPAVFVIWCGRNNPGPVVTRDVAAIVAELQANRPAARCVVLGVHAASFEPVGSEGAALVDGLNATLAQTFGDHFVDLSAAFREAAPTSDGTTAAQLRSDDVHLNAAGDAVVARAVARRLSELGWWPTGMALPS</sequence>
<organism evidence="1 2">
    <name type="scientific">Microbacterium oxydans</name>
    <dbReference type="NCBI Taxonomy" id="82380"/>
    <lineage>
        <taxon>Bacteria</taxon>
        <taxon>Bacillati</taxon>
        <taxon>Actinomycetota</taxon>
        <taxon>Actinomycetes</taxon>
        <taxon>Micrococcales</taxon>
        <taxon>Microbacteriaceae</taxon>
        <taxon>Microbacterium</taxon>
    </lineage>
</organism>
<evidence type="ECO:0000313" key="1">
    <source>
        <dbReference type="EMBL" id="KJL31055.1"/>
    </source>
</evidence>
<dbReference type="PATRIC" id="fig|82380.11.peg.522"/>
<dbReference type="SUPFAM" id="SSF52266">
    <property type="entry name" value="SGNH hydrolase"/>
    <property type="match status" value="1"/>
</dbReference>
<accession>A0A0F0LFJ0</accession>
<evidence type="ECO:0000313" key="2">
    <source>
        <dbReference type="Proteomes" id="UP000033640"/>
    </source>
</evidence>